<dbReference type="Proteomes" id="UP000199006">
    <property type="component" value="Unassembled WGS sequence"/>
</dbReference>
<dbReference type="InterPro" id="IPR036873">
    <property type="entry name" value="Rhodanese-like_dom_sf"/>
</dbReference>
<gene>
    <name evidence="3" type="ORF">SAMN02983006_00953</name>
</gene>
<dbReference type="InterPro" id="IPR017582">
    <property type="entry name" value="SelU"/>
</dbReference>
<dbReference type="PROSITE" id="PS50206">
    <property type="entry name" value="RHODANESE_3"/>
    <property type="match status" value="1"/>
</dbReference>
<proteinExistence type="predicted"/>
<accession>A0A1I4H3R9</accession>
<sequence length="355" mass="40747">MRKERIITYQESRILKDSIYIDVRTSAEYQEATIPGAVNIELLDNTERKIIGTIYKQESPKAARLKGVEIVSPKLPKLIKAINELSQKKKNIILFCARGGLRSKSLAEFAQLAGIEVYLLQNGYKDYRHFIMNKLANYQFEGELAVLHGNTGVGKTYILKEMEKLGANIIDLEAIANHRGSVFGSIGLSLPYNQKYFESLLWEELNAKDRGEGIIFIEAESKRIGNSVLPKFFVEKMRSSIDILITASQEKRVKNIYQEYINDITTNQKEFQQQIIESLTSIKKYLIKLAGKNYYNELLVQAEHGNFYNIITMLFENYYDPMYNNSQKKIANYQLEINADNISQAAVKIVNYFLS</sequence>
<dbReference type="InterPro" id="IPR058840">
    <property type="entry name" value="AAA_SelU"/>
</dbReference>
<dbReference type="InterPro" id="IPR027417">
    <property type="entry name" value="P-loop_NTPase"/>
</dbReference>
<reference evidence="3 4" key="1">
    <citation type="submission" date="2016-10" db="EMBL/GenBank/DDBJ databases">
        <authorList>
            <person name="de Groot N.N."/>
        </authorList>
    </citation>
    <scope>NUCLEOTIDE SEQUENCE [LARGE SCALE GENOMIC DNA]</scope>
    <source>
        <strain evidence="3 4">ATCC 51327</strain>
    </source>
</reference>
<dbReference type="InterPro" id="IPR001763">
    <property type="entry name" value="Rhodanese-like_dom"/>
</dbReference>
<evidence type="ECO:0000259" key="2">
    <source>
        <dbReference type="PROSITE" id="PS50206"/>
    </source>
</evidence>
<dbReference type="Pfam" id="PF00581">
    <property type="entry name" value="Rhodanese"/>
    <property type="match status" value="1"/>
</dbReference>
<dbReference type="RefSeq" id="WP_089860492.1">
    <property type="nucleotide sequence ID" value="NZ_FOTI01000009.1"/>
</dbReference>
<dbReference type="PANTHER" id="PTHR30401">
    <property type="entry name" value="TRNA 2-SELENOURIDINE SYNTHASE"/>
    <property type="match status" value="1"/>
</dbReference>
<dbReference type="EMBL" id="FOTI01000009">
    <property type="protein sequence ID" value="SFL36293.1"/>
    <property type="molecule type" value="Genomic_DNA"/>
</dbReference>
<dbReference type="AlphaFoldDB" id="A0A1I4H3R9"/>
<dbReference type="SUPFAM" id="SSF52540">
    <property type="entry name" value="P-loop containing nucleoside triphosphate hydrolases"/>
    <property type="match status" value="1"/>
</dbReference>
<dbReference type="NCBIfam" id="NF008750">
    <property type="entry name" value="PRK11784.1-2"/>
    <property type="match status" value="1"/>
</dbReference>
<evidence type="ECO:0000313" key="4">
    <source>
        <dbReference type="Proteomes" id="UP000199006"/>
    </source>
</evidence>
<evidence type="ECO:0000313" key="3">
    <source>
        <dbReference type="EMBL" id="SFL36293.1"/>
    </source>
</evidence>
<dbReference type="Pfam" id="PF26341">
    <property type="entry name" value="AAA_SelU"/>
    <property type="match status" value="1"/>
</dbReference>
<dbReference type="SMART" id="SM00450">
    <property type="entry name" value="RHOD"/>
    <property type="match status" value="1"/>
</dbReference>
<protein>
    <submittedName>
        <fullName evidence="3">tRNA 2-selenouridine synthase</fullName>
    </submittedName>
</protein>
<dbReference type="PANTHER" id="PTHR30401:SF0">
    <property type="entry name" value="TRNA 2-SELENOURIDINE SYNTHASE"/>
    <property type="match status" value="1"/>
</dbReference>
<dbReference type="OrthoDB" id="9808735at2"/>
<name>A0A1I4H3R9_9FIRM</name>
<dbReference type="STRING" id="29563.SAMN02983006_00953"/>
<dbReference type="Gene3D" id="3.40.250.10">
    <property type="entry name" value="Rhodanese-like domain"/>
    <property type="match status" value="1"/>
</dbReference>
<dbReference type="GO" id="GO:0043828">
    <property type="term" value="F:tRNA 2-selenouridine synthase activity"/>
    <property type="evidence" value="ECO:0007669"/>
    <property type="project" value="InterPro"/>
</dbReference>
<organism evidence="3 4">
    <name type="scientific">Halanaerobium salsuginis</name>
    <dbReference type="NCBI Taxonomy" id="29563"/>
    <lineage>
        <taxon>Bacteria</taxon>
        <taxon>Bacillati</taxon>
        <taxon>Bacillota</taxon>
        <taxon>Clostridia</taxon>
        <taxon>Halanaerobiales</taxon>
        <taxon>Halanaerobiaceae</taxon>
        <taxon>Halanaerobium</taxon>
    </lineage>
</organism>
<feature type="domain" description="Rhodanese" evidence="2">
    <location>
        <begin position="14"/>
        <end position="136"/>
    </location>
</feature>
<dbReference type="GO" id="GO:0002098">
    <property type="term" value="P:tRNA wobble uridine modification"/>
    <property type="evidence" value="ECO:0007669"/>
    <property type="project" value="InterPro"/>
</dbReference>
<dbReference type="NCBIfam" id="TIGR03167">
    <property type="entry name" value="tRNA_sel_U_synt"/>
    <property type="match status" value="1"/>
</dbReference>
<dbReference type="SUPFAM" id="SSF52821">
    <property type="entry name" value="Rhodanese/Cell cycle control phosphatase"/>
    <property type="match status" value="1"/>
</dbReference>
<keyword evidence="1" id="KW-0711">Selenium</keyword>
<evidence type="ECO:0000256" key="1">
    <source>
        <dbReference type="ARBA" id="ARBA00023266"/>
    </source>
</evidence>
<keyword evidence="4" id="KW-1185">Reference proteome</keyword>